<evidence type="ECO:0000256" key="1">
    <source>
        <dbReference type="SAM" id="MobiDB-lite"/>
    </source>
</evidence>
<proteinExistence type="predicted"/>
<keyword evidence="3" id="KW-1185">Reference proteome</keyword>
<comment type="caution">
    <text evidence="2">The sequence shown here is derived from an EMBL/GenBank/DDBJ whole genome shotgun (WGS) entry which is preliminary data.</text>
</comment>
<feature type="compositionally biased region" description="Low complexity" evidence="1">
    <location>
        <begin position="65"/>
        <end position="88"/>
    </location>
</feature>
<accession>A0AAD9I200</accession>
<protein>
    <submittedName>
        <fullName evidence="2">Uncharacterized protein</fullName>
    </submittedName>
</protein>
<dbReference type="AlphaFoldDB" id="A0AAD9I200"/>
<gene>
    <name evidence="2" type="ORF">P8C59_003551</name>
</gene>
<evidence type="ECO:0000313" key="2">
    <source>
        <dbReference type="EMBL" id="KAK2068937.1"/>
    </source>
</evidence>
<organism evidence="2 3">
    <name type="scientific">Phyllachora maydis</name>
    <dbReference type="NCBI Taxonomy" id="1825666"/>
    <lineage>
        <taxon>Eukaryota</taxon>
        <taxon>Fungi</taxon>
        <taxon>Dikarya</taxon>
        <taxon>Ascomycota</taxon>
        <taxon>Pezizomycotina</taxon>
        <taxon>Sordariomycetes</taxon>
        <taxon>Sordariomycetidae</taxon>
        <taxon>Phyllachorales</taxon>
        <taxon>Phyllachoraceae</taxon>
        <taxon>Phyllachora</taxon>
    </lineage>
</organism>
<name>A0AAD9I200_9PEZI</name>
<reference evidence="2" key="1">
    <citation type="journal article" date="2023" name="Mol. Plant Microbe Interact.">
        <title>Elucidating the Obligate Nature and Biological Capacity of an Invasive Fungal Corn Pathogen.</title>
        <authorList>
            <person name="MacCready J.S."/>
            <person name="Roggenkamp E.M."/>
            <person name="Gdanetz K."/>
            <person name="Chilvers M.I."/>
        </authorList>
    </citation>
    <scope>NUCLEOTIDE SEQUENCE</scope>
    <source>
        <strain evidence="2">PM02</strain>
    </source>
</reference>
<evidence type="ECO:0000313" key="3">
    <source>
        <dbReference type="Proteomes" id="UP001217918"/>
    </source>
</evidence>
<feature type="region of interest" description="Disordered" evidence="1">
    <location>
        <begin position="23"/>
        <end position="102"/>
    </location>
</feature>
<sequence>MLAKPAKITPAIHRTAAYKAKQRKLAKAYTTAGRAVAAKRPNKDNNNAYNRAYIPPANIEEEKGSSSNNNSVNSSTSNSTNKGKGSSVYKRSKGALRYKDRF</sequence>
<dbReference type="Proteomes" id="UP001217918">
    <property type="component" value="Unassembled WGS sequence"/>
</dbReference>
<dbReference type="EMBL" id="JAQQPM010000002">
    <property type="protein sequence ID" value="KAK2068937.1"/>
    <property type="molecule type" value="Genomic_DNA"/>
</dbReference>